<organism evidence="1 2">
    <name type="scientific">Gordonia phage Ebert</name>
    <dbReference type="NCBI Taxonomy" id="2201426"/>
    <lineage>
        <taxon>Viruses</taxon>
        <taxon>Duplodnaviria</taxon>
        <taxon>Heunggongvirae</taxon>
        <taxon>Uroviricota</taxon>
        <taxon>Caudoviricetes</taxon>
        <taxon>Attisvirus</taxon>
        <taxon>Attisvirus ebert</taxon>
    </lineage>
</organism>
<sequence length="282" mass="31270">MTLLTTEPRFRFTGWDGQEFDFGEPSCPLRLNNIDGLGGAPAEFVDIVGAGQAGVTFVDLTDQPNVITLDLKFGPLKDDQTIKGAPAVEAYSGWRRSLGRGRKVGKFECLDTGRFQMVRPILSQMSPYNIVRGVHNVGFTDERVQLRSDESWWRTDPFDETFAYGETIKVDNLGDDESWPWYQITGPITAPTIGLDGEAITIKRANGTTLTIPAGKTLTVQTDPDWWEVVDSDGVDHSWLGERWHKRAAEDTEGIPVTFTGTGTTSATKIRVVVPQLFWTAI</sequence>
<dbReference type="RefSeq" id="YP_010653877.1">
    <property type="nucleotide sequence ID" value="NC_070804.1"/>
</dbReference>
<dbReference type="EMBL" id="MH271295">
    <property type="protein sequence ID" value="AWY04685.1"/>
    <property type="molecule type" value="Genomic_DNA"/>
</dbReference>
<accession>A0A2Z4Q437</accession>
<dbReference type="KEGG" id="vg:77929718"/>
<gene>
    <name evidence="1" type="primary">16</name>
    <name evidence="1" type="ORF">PBI_EBERT_16</name>
</gene>
<dbReference type="GeneID" id="77929718"/>
<proteinExistence type="predicted"/>
<protein>
    <submittedName>
        <fullName evidence="1">Minor tail protein</fullName>
    </submittedName>
</protein>
<evidence type="ECO:0000313" key="1">
    <source>
        <dbReference type="EMBL" id="AWY04685.1"/>
    </source>
</evidence>
<keyword evidence="2" id="KW-1185">Reference proteome</keyword>
<name>A0A2Z4Q437_9CAUD</name>
<dbReference type="Proteomes" id="UP000250548">
    <property type="component" value="Segment"/>
</dbReference>
<reference evidence="1 2" key="1">
    <citation type="submission" date="2018-04" db="EMBL/GenBank/DDBJ databases">
        <authorList>
            <person name="Harrington T."/>
            <person name="Washburn E."/>
            <person name="Bricker J."/>
            <person name="McKinney A."/>
            <person name="Betsko A.J."/>
            <person name="Garlena R.A."/>
            <person name="Russell D.A."/>
            <person name="Pope W.A."/>
            <person name="Jacobs-Sera D."/>
            <person name="Hatfull G.F."/>
        </authorList>
    </citation>
    <scope>NUCLEOTIDE SEQUENCE [LARGE SCALE GENOMIC DNA]</scope>
</reference>
<evidence type="ECO:0000313" key="2">
    <source>
        <dbReference type="Proteomes" id="UP000250548"/>
    </source>
</evidence>